<keyword evidence="2" id="KW-1185">Reference proteome</keyword>
<sequence length="343" mass="39496">MSANNPPFVMDSFLYCEEEEEEEEQHREEDHNDIISPKPKQFPQQDLLWEEEEEELSSLLSKEQEIYQSSMYKIFETDQSLARARNDAVEWILTVCAYYSFSALTAVLAVNYFDRFLLSFHFQTEKPWMTQLAAVACLSLAAKVEETQVPLLLDLQVEEARYVFEAKTIQRMEILVLSTLQWRMNPVTPLSFVDYILRKLGLKNHLCWEFLNRCESLILCIISDFRFAHYLPSVLATATMMQVINAVEPCLTVDYQNQILGTLGIDKDKVEECYKLILKSTLDFGYQSRKRKFRSIPGSPNGVMDACFSSDSSNDSWPTVASVSSSPEQLSKKSRGVPDNHHC</sequence>
<evidence type="ECO:0000313" key="1">
    <source>
        <dbReference type="EMBL" id="KAH7847997.1"/>
    </source>
</evidence>
<name>A0ACB7Y429_9ERIC</name>
<evidence type="ECO:0000313" key="2">
    <source>
        <dbReference type="Proteomes" id="UP000828048"/>
    </source>
</evidence>
<reference evidence="1 2" key="1">
    <citation type="journal article" date="2021" name="Hortic Res">
        <title>High-quality reference genome and annotation aids understanding of berry development for evergreen blueberry (Vaccinium darrowii).</title>
        <authorList>
            <person name="Yu J."/>
            <person name="Hulse-Kemp A.M."/>
            <person name="Babiker E."/>
            <person name="Staton M."/>
        </authorList>
    </citation>
    <scope>NUCLEOTIDE SEQUENCE [LARGE SCALE GENOMIC DNA]</scope>
    <source>
        <strain evidence="2">cv. NJ 8807/NJ 8810</strain>
        <tissue evidence="1">Young leaf</tissue>
    </source>
</reference>
<organism evidence="1 2">
    <name type="scientific">Vaccinium darrowii</name>
    <dbReference type="NCBI Taxonomy" id="229202"/>
    <lineage>
        <taxon>Eukaryota</taxon>
        <taxon>Viridiplantae</taxon>
        <taxon>Streptophyta</taxon>
        <taxon>Embryophyta</taxon>
        <taxon>Tracheophyta</taxon>
        <taxon>Spermatophyta</taxon>
        <taxon>Magnoliopsida</taxon>
        <taxon>eudicotyledons</taxon>
        <taxon>Gunneridae</taxon>
        <taxon>Pentapetalae</taxon>
        <taxon>asterids</taxon>
        <taxon>Ericales</taxon>
        <taxon>Ericaceae</taxon>
        <taxon>Vaccinioideae</taxon>
        <taxon>Vaccinieae</taxon>
        <taxon>Vaccinium</taxon>
    </lineage>
</organism>
<dbReference type="EMBL" id="CM037155">
    <property type="protein sequence ID" value="KAH7847997.1"/>
    <property type="molecule type" value="Genomic_DNA"/>
</dbReference>
<accession>A0ACB7Y429</accession>
<comment type="caution">
    <text evidence="1">The sequence shown here is derived from an EMBL/GenBank/DDBJ whole genome shotgun (WGS) entry which is preliminary data.</text>
</comment>
<gene>
    <name evidence="1" type="ORF">Vadar_032595</name>
</gene>
<dbReference type="Proteomes" id="UP000828048">
    <property type="component" value="Chromosome 5"/>
</dbReference>
<proteinExistence type="predicted"/>
<protein>
    <submittedName>
        <fullName evidence="1">Uncharacterized protein</fullName>
    </submittedName>
</protein>